<dbReference type="KEGG" id="amt:Amet_3464"/>
<evidence type="ECO:0008006" key="3">
    <source>
        <dbReference type="Google" id="ProtNLM"/>
    </source>
</evidence>
<dbReference type="HOGENOM" id="CLU_087517_1_0_9"/>
<dbReference type="OrthoDB" id="9788465at2"/>
<dbReference type="InterPro" id="IPR009921">
    <property type="entry name" value="YehS-like"/>
</dbReference>
<keyword evidence="2" id="KW-1185">Reference proteome</keyword>
<proteinExistence type="predicted"/>
<dbReference type="AlphaFoldDB" id="A6TTS4"/>
<evidence type="ECO:0000313" key="1">
    <source>
        <dbReference type="EMBL" id="ABR49592.1"/>
    </source>
</evidence>
<sequence length="175" mass="19997">MNNNEILIRLSDALDIKNTAMVEIFKLGGAELTEEEVRKMLIKSKDSFPDEVEDQEEAEEKEENIKCDNSTLESFLNGFIVFRRGKQDPKPGQPERPVLAIKNNEKVNNIMLKKLKIALSFSSADMLDIFEEAGVIVSKGELSDLFRKEGHKHYKECSDKYARGFLKGLEIENRD</sequence>
<organism evidence="1 2">
    <name type="scientific">Alkaliphilus metalliredigens (strain QYMF)</name>
    <dbReference type="NCBI Taxonomy" id="293826"/>
    <lineage>
        <taxon>Bacteria</taxon>
        <taxon>Bacillati</taxon>
        <taxon>Bacillota</taxon>
        <taxon>Clostridia</taxon>
        <taxon>Peptostreptococcales</taxon>
        <taxon>Natronincolaceae</taxon>
        <taxon>Alkaliphilus</taxon>
    </lineage>
</organism>
<dbReference type="EMBL" id="CP000724">
    <property type="protein sequence ID" value="ABR49592.1"/>
    <property type="molecule type" value="Genomic_DNA"/>
</dbReference>
<dbReference type="STRING" id="293826.Amet_3464"/>
<dbReference type="PANTHER" id="PTHR37805:SF1">
    <property type="entry name" value="CYTOPLASMIC PROTEIN"/>
    <property type="match status" value="1"/>
</dbReference>
<dbReference type="Pfam" id="PF07308">
    <property type="entry name" value="DUF1456"/>
    <property type="match status" value="2"/>
</dbReference>
<gene>
    <name evidence="1" type="ordered locus">Amet_3464</name>
</gene>
<evidence type="ECO:0000313" key="2">
    <source>
        <dbReference type="Proteomes" id="UP000001572"/>
    </source>
</evidence>
<dbReference type="RefSeq" id="WP_012064555.1">
    <property type="nucleotide sequence ID" value="NC_009633.1"/>
</dbReference>
<dbReference type="Proteomes" id="UP000001572">
    <property type="component" value="Chromosome"/>
</dbReference>
<dbReference type="PANTHER" id="PTHR37805">
    <property type="entry name" value="CYTOPLASMIC PROTEIN-RELATED"/>
    <property type="match status" value="1"/>
</dbReference>
<accession>A6TTS4</accession>
<reference evidence="2" key="1">
    <citation type="journal article" date="2016" name="Genome Announc.">
        <title>Complete genome sequence of Alkaliphilus metalliredigens strain QYMF, an alkaliphilic and metal-reducing bacterium isolated from borax-contaminated leachate ponds.</title>
        <authorList>
            <person name="Hwang C."/>
            <person name="Copeland A."/>
            <person name="Lucas S."/>
            <person name="Lapidus A."/>
            <person name="Barry K."/>
            <person name="Detter J.C."/>
            <person name="Glavina Del Rio T."/>
            <person name="Hammon N."/>
            <person name="Israni S."/>
            <person name="Dalin E."/>
            <person name="Tice H."/>
            <person name="Pitluck S."/>
            <person name="Chertkov O."/>
            <person name="Brettin T."/>
            <person name="Bruce D."/>
            <person name="Han C."/>
            <person name="Schmutz J."/>
            <person name="Larimer F."/>
            <person name="Land M.L."/>
            <person name="Hauser L."/>
            <person name="Kyrpides N."/>
            <person name="Mikhailova N."/>
            <person name="Ye Q."/>
            <person name="Zhou J."/>
            <person name="Richardson P."/>
            <person name="Fields M.W."/>
        </authorList>
    </citation>
    <scope>NUCLEOTIDE SEQUENCE [LARGE SCALE GENOMIC DNA]</scope>
    <source>
        <strain evidence="2">QYMF</strain>
    </source>
</reference>
<dbReference type="eggNOG" id="COG4807">
    <property type="taxonomic scope" value="Bacteria"/>
</dbReference>
<name>A6TTS4_ALKMQ</name>
<protein>
    <recommendedName>
        <fullName evidence="3">Cytoplasmic protein</fullName>
    </recommendedName>
</protein>